<proteinExistence type="inferred from homology"/>
<dbReference type="InterPro" id="IPR039042">
    <property type="entry name" value="Alg13-like"/>
</dbReference>
<keyword evidence="4" id="KW-0808">Transferase</keyword>
<sequence>MNVLVTLGTTPFNELLRAIDEQQIDQKTILTVQAIGESSFNFNNSFEFSSDIQHWYDWADVVITHAGAGSIYRLLEQDKKIIVVPNTFRKDKHQLDIAKYVEENCYGSVCYELSEITNCLEKAAEFSVKPYNKTEFSGASDISEALFG</sequence>
<evidence type="ECO:0000256" key="4">
    <source>
        <dbReference type="ARBA" id="ARBA00022679"/>
    </source>
</evidence>
<evidence type="ECO:0000256" key="1">
    <source>
        <dbReference type="ARBA" id="ARBA00004240"/>
    </source>
</evidence>
<keyword evidence="5" id="KW-0256">Endoplasmic reticulum</keyword>
<comment type="similarity">
    <text evidence="2">Belongs to the glycosyltransferase 28 family.</text>
</comment>
<keyword evidence="3" id="KW-0328">Glycosyltransferase</keyword>
<dbReference type="EMBL" id="QUOT01000001">
    <property type="protein sequence ID" value="REL30208.1"/>
    <property type="molecule type" value="Genomic_DNA"/>
</dbReference>
<comment type="subcellular location">
    <subcellularLocation>
        <location evidence="1">Endoplasmic reticulum</location>
    </subcellularLocation>
</comment>
<dbReference type="GO" id="GO:0016758">
    <property type="term" value="F:hexosyltransferase activity"/>
    <property type="evidence" value="ECO:0007669"/>
    <property type="project" value="InterPro"/>
</dbReference>
<reference evidence="8" key="1">
    <citation type="submission" date="2018-08" db="EMBL/GenBank/DDBJ databases">
        <title>Thalassotalea euphylliae genome.</title>
        <authorList>
            <person name="Summers S."/>
            <person name="Rice S.A."/>
            <person name="Freckelton M.L."/>
            <person name="Nedved B.T."/>
            <person name="Hadfield M.G."/>
        </authorList>
    </citation>
    <scope>NUCLEOTIDE SEQUENCE [LARGE SCALE GENOMIC DNA]</scope>
    <source>
        <strain evidence="8">H3</strain>
    </source>
</reference>
<dbReference type="InterPro" id="IPR007235">
    <property type="entry name" value="Glyco_trans_28_C"/>
</dbReference>
<accession>A0A3E0TZX2</accession>
<dbReference type="PANTHER" id="PTHR12867">
    <property type="entry name" value="GLYCOSYL TRANSFERASE-RELATED"/>
    <property type="match status" value="1"/>
</dbReference>
<dbReference type="SUPFAM" id="SSF53756">
    <property type="entry name" value="UDP-Glycosyltransferase/glycogen phosphorylase"/>
    <property type="match status" value="1"/>
</dbReference>
<keyword evidence="8" id="KW-1185">Reference proteome</keyword>
<evidence type="ECO:0000256" key="5">
    <source>
        <dbReference type="ARBA" id="ARBA00022824"/>
    </source>
</evidence>
<evidence type="ECO:0000256" key="2">
    <source>
        <dbReference type="ARBA" id="ARBA00006962"/>
    </source>
</evidence>
<evidence type="ECO:0000313" key="7">
    <source>
        <dbReference type="EMBL" id="REL30208.1"/>
    </source>
</evidence>
<evidence type="ECO:0000259" key="6">
    <source>
        <dbReference type="Pfam" id="PF04101"/>
    </source>
</evidence>
<dbReference type="GO" id="GO:0006488">
    <property type="term" value="P:dolichol-linked oligosaccharide biosynthetic process"/>
    <property type="evidence" value="ECO:0007669"/>
    <property type="project" value="InterPro"/>
</dbReference>
<dbReference type="PANTHER" id="PTHR12867:SF6">
    <property type="entry name" value="N-ACETYLGLUCOSAMINYLDIPHOSPHODOLICHOL N-ACETYLGLUCOSAMINYLTRANSFERASE"/>
    <property type="match status" value="1"/>
</dbReference>
<dbReference type="Pfam" id="PF04101">
    <property type="entry name" value="Glyco_tran_28_C"/>
    <property type="match status" value="1"/>
</dbReference>
<dbReference type="Proteomes" id="UP000256899">
    <property type="component" value="Unassembled WGS sequence"/>
</dbReference>
<feature type="domain" description="Glycosyl transferase family 28 C-terminal" evidence="6">
    <location>
        <begin position="3"/>
        <end position="135"/>
    </location>
</feature>
<name>A0A3E0TZX2_9GAMM</name>
<comment type="caution">
    <text evidence="7">The sequence shown here is derived from an EMBL/GenBank/DDBJ whole genome shotgun (WGS) entry which is preliminary data.</text>
</comment>
<gene>
    <name evidence="7" type="ORF">DXX94_05530</name>
</gene>
<dbReference type="AlphaFoldDB" id="A0A3E0TZX2"/>
<evidence type="ECO:0000256" key="3">
    <source>
        <dbReference type="ARBA" id="ARBA00022676"/>
    </source>
</evidence>
<dbReference type="InterPro" id="IPR048097">
    <property type="entry name" value="Cps14G-like"/>
</dbReference>
<organism evidence="7 8">
    <name type="scientific">Thalassotalea euphylliae</name>
    <dbReference type="NCBI Taxonomy" id="1655234"/>
    <lineage>
        <taxon>Bacteria</taxon>
        <taxon>Pseudomonadati</taxon>
        <taxon>Pseudomonadota</taxon>
        <taxon>Gammaproteobacteria</taxon>
        <taxon>Alteromonadales</taxon>
        <taxon>Colwelliaceae</taxon>
        <taxon>Thalassotalea</taxon>
    </lineage>
</organism>
<dbReference type="Gene3D" id="3.40.50.2000">
    <property type="entry name" value="Glycogen Phosphorylase B"/>
    <property type="match status" value="1"/>
</dbReference>
<evidence type="ECO:0000313" key="8">
    <source>
        <dbReference type="Proteomes" id="UP000256899"/>
    </source>
</evidence>
<protein>
    <recommendedName>
        <fullName evidence="6">Glycosyl transferase family 28 C-terminal domain-containing protein</fullName>
    </recommendedName>
</protein>
<dbReference type="NCBIfam" id="NF041548">
    <property type="entry name" value="PssE"/>
    <property type="match status" value="1"/>
</dbReference>
<dbReference type="RefSeq" id="WP_116014402.1">
    <property type="nucleotide sequence ID" value="NZ_QUOT01000001.1"/>
</dbReference>